<dbReference type="PANTHER" id="PTHR48075:SF5">
    <property type="entry name" value="3-HYDROXYBUTYRYL-COA DEHYDROGENASE"/>
    <property type="match status" value="1"/>
</dbReference>
<feature type="non-terminal residue" evidence="4">
    <location>
        <position position="1"/>
    </location>
</feature>
<dbReference type="GO" id="GO:0006631">
    <property type="term" value="P:fatty acid metabolic process"/>
    <property type="evidence" value="ECO:0007669"/>
    <property type="project" value="InterPro"/>
</dbReference>
<dbReference type="SUPFAM" id="SSF51735">
    <property type="entry name" value="NAD(P)-binding Rossmann-fold domains"/>
    <property type="match status" value="1"/>
</dbReference>
<evidence type="ECO:0008006" key="5">
    <source>
        <dbReference type="Google" id="ProtNLM"/>
    </source>
</evidence>
<dbReference type="SUPFAM" id="SSF48179">
    <property type="entry name" value="6-phosphogluconate dehydrogenase C-terminal domain-like"/>
    <property type="match status" value="1"/>
</dbReference>
<evidence type="ECO:0000259" key="3">
    <source>
        <dbReference type="Pfam" id="PF02737"/>
    </source>
</evidence>
<name>A0A381YD24_9ZZZZ</name>
<proteinExistence type="predicted"/>
<gene>
    <name evidence="4" type="ORF">METZ01_LOCUS127297</name>
</gene>
<protein>
    <recommendedName>
        <fullName evidence="5">3-hydroxyacyl-CoA dehydrogenase NAD binding domain-containing protein</fullName>
    </recommendedName>
</protein>
<dbReference type="Pfam" id="PF00725">
    <property type="entry name" value="3HCDH"/>
    <property type="match status" value="1"/>
</dbReference>
<dbReference type="InterPro" id="IPR013328">
    <property type="entry name" value="6PGD_dom2"/>
</dbReference>
<keyword evidence="1" id="KW-0560">Oxidoreductase</keyword>
<sequence>VEERTYEQVALIGAGVIGSGWATRCLAKGLSVVLTDPSPDARSQVKKTIEGAWPVLEDSGLVSQGDPTNFRFVETIQEAVEGADFIQENVPEREDLKIEVHETIDRYAAEDVVIASSSSGLLPSRLQDQCQHPDRILIGHPFAPVYLLPLVEIVGGEKTSTEVVRRAGAFYRHLGMRPLHVRREIEAYIADRLQESLYREALHLINDGVATVSEIDAAVTGGPGLRWAFMGTFMGWHLGGGVGGMRHTIDQFGPALELPWSHMKAPKLTSELKNKIVEGCETEAGDRPFTELEKRRDRCLAGIQQVLAEHWYSQDQDGWPEMQ</sequence>
<dbReference type="Gene3D" id="3.40.50.720">
    <property type="entry name" value="NAD(P)-binding Rossmann-like Domain"/>
    <property type="match status" value="1"/>
</dbReference>
<dbReference type="InterPro" id="IPR006108">
    <property type="entry name" value="3HC_DH_C"/>
</dbReference>
<accession>A0A381YD24</accession>
<evidence type="ECO:0000259" key="2">
    <source>
        <dbReference type="Pfam" id="PF00725"/>
    </source>
</evidence>
<dbReference type="AlphaFoldDB" id="A0A381YD24"/>
<dbReference type="GO" id="GO:0016616">
    <property type="term" value="F:oxidoreductase activity, acting on the CH-OH group of donors, NAD or NADP as acceptor"/>
    <property type="evidence" value="ECO:0007669"/>
    <property type="project" value="InterPro"/>
</dbReference>
<dbReference type="InterPro" id="IPR036291">
    <property type="entry name" value="NAD(P)-bd_dom_sf"/>
</dbReference>
<feature type="domain" description="3-hydroxyacyl-CoA dehydrogenase C-terminal" evidence="2">
    <location>
        <begin position="188"/>
        <end position="255"/>
    </location>
</feature>
<dbReference type="Gene3D" id="1.10.1040.10">
    <property type="entry name" value="N-(1-d-carboxylethyl)-l-norvaline Dehydrogenase, domain 2"/>
    <property type="match status" value="1"/>
</dbReference>
<evidence type="ECO:0000313" key="4">
    <source>
        <dbReference type="EMBL" id="SVA74443.1"/>
    </source>
</evidence>
<reference evidence="4" key="1">
    <citation type="submission" date="2018-05" db="EMBL/GenBank/DDBJ databases">
        <authorList>
            <person name="Lanie J.A."/>
            <person name="Ng W.-L."/>
            <person name="Kazmierczak K.M."/>
            <person name="Andrzejewski T.M."/>
            <person name="Davidsen T.M."/>
            <person name="Wayne K.J."/>
            <person name="Tettelin H."/>
            <person name="Glass J.I."/>
            <person name="Rusch D."/>
            <person name="Podicherti R."/>
            <person name="Tsui H.-C.T."/>
            <person name="Winkler M.E."/>
        </authorList>
    </citation>
    <scope>NUCLEOTIDE SEQUENCE</scope>
</reference>
<dbReference type="Pfam" id="PF02737">
    <property type="entry name" value="3HCDH_N"/>
    <property type="match status" value="1"/>
</dbReference>
<dbReference type="GO" id="GO:0070403">
    <property type="term" value="F:NAD+ binding"/>
    <property type="evidence" value="ECO:0007669"/>
    <property type="project" value="InterPro"/>
</dbReference>
<dbReference type="InterPro" id="IPR006176">
    <property type="entry name" value="3-OHacyl-CoA_DH_NAD-bd"/>
</dbReference>
<organism evidence="4">
    <name type="scientific">marine metagenome</name>
    <dbReference type="NCBI Taxonomy" id="408172"/>
    <lineage>
        <taxon>unclassified sequences</taxon>
        <taxon>metagenomes</taxon>
        <taxon>ecological metagenomes</taxon>
    </lineage>
</organism>
<dbReference type="PANTHER" id="PTHR48075">
    <property type="entry name" value="3-HYDROXYACYL-COA DEHYDROGENASE FAMILY PROTEIN"/>
    <property type="match status" value="1"/>
</dbReference>
<dbReference type="EMBL" id="UINC01017847">
    <property type="protein sequence ID" value="SVA74443.1"/>
    <property type="molecule type" value="Genomic_DNA"/>
</dbReference>
<feature type="domain" description="3-hydroxyacyl-CoA dehydrogenase NAD binding" evidence="3">
    <location>
        <begin position="8"/>
        <end position="183"/>
    </location>
</feature>
<dbReference type="InterPro" id="IPR008927">
    <property type="entry name" value="6-PGluconate_DH-like_C_sf"/>
</dbReference>
<evidence type="ECO:0000256" key="1">
    <source>
        <dbReference type="ARBA" id="ARBA00023002"/>
    </source>
</evidence>